<dbReference type="EMBL" id="GG666552">
    <property type="protein sequence ID" value="EEN56164.1"/>
    <property type="molecule type" value="Genomic_DNA"/>
</dbReference>
<dbReference type="eggNOG" id="ENOG502RBYN">
    <property type="taxonomic scope" value="Eukaryota"/>
</dbReference>
<dbReference type="InterPro" id="IPR031751">
    <property type="entry name" value="DUF4735"/>
</dbReference>
<organism>
    <name type="scientific">Branchiostoma floridae</name>
    <name type="common">Florida lancelet</name>
    <name type="synonym">Amphioxus</name>
    <dbReference type="NCBI Taxonomy" id="7739"/>
    <lineage>
        <taxon>Eukaryota</taxon>
        <taxon>Metazoa</taxon>
        <taxon>Chordata</taxon>
        <taxon>Cephalochordata</taxon>
        <taxon>Leptocardii</taxon>
        <taxon>Amphioxiformes</taxon>
        <taxon>Branchiostomatidae</taxon>
        <taxon>Branchiostoma</taxon>
    </lineage>
</organism>
<keyword evidence="2" id="KW-0732">Signal</keyword>
<dbReference type="InParanoid" id="C3YTN7"/>
<reference evidence="3" key="1">
    <citation type="journal article" date="2008" name="Nature">
        <title>The amphioxus genome and the evolution of the chordate karyotype.</title>
        <authorList>
            <consortium name="US DOE Joint Genome Institute (JGI-PGF)"/>
            <person name="Putnam N.H."/>
            <person name="Butts T."/>
            <person name="Ferrier D.E.K."/>
            <person name="Furlong R.F."/>
            <person name="Hellsten U."/>
            <person name="Kawashima T."/>
            <person name="Robinson-Rechavi M."/>
            <person name="Shoguchi E."/>
            <person name="Terry A."/>
            <person name="Yu J.-K."/>
            <person name="Benito-Gutierrez E.L."/>
            <person name="Dubchak I."/>
            <person name="Garcia-Fernandez J."/>
            <person name="Gibson-Brown J.J."/>
            <person name="Grigoriev I.V."/>
            <person name="Horton A.C."/>
            <person name="de Jong P.J."/>
            <person name="Jurka J."/>
            <person name="Kapitonov V.V."/>
            <person name="Kohara Y."/>
            <person name="Kuroki Y."/>
            <person name="Lindquist E."/>
            <person name="Lucas S."/>
            <person name="Osoegawa K."/>
            <person name="Pennacchio L.A."/>
            <person name="Salamov A.A."/>
            <person name="Satou Y."/>
            <person name="Sauka-Spengler T."/>
            <person name="Schmutz J."/>
            <person name="Shin-I T."/>
            <person name="Toyoda A."/>
            <person name="Bronner-Fraser M."/>
            <person name="Fujiyama A."/>
            <person name="Holland L.Z."/>
            <person name="Holland P.W.H."/>
            <person name="Satoh N."/>
            <person name="Rokhsar D.S."/>
        </authorList>
    </citation>
    <scope>NUCLEOTIDE SEQUENCE [LARGE SCALE GENOMIC DNA]</scope>
    <source>
        <strain evidence="3">S238N-H82</strain>
        <tissue evidence="3">Testes</tissue>
    </source>
</reference>
<sequence>MGVGRQTRLVLLVLCVGALWSGPSQGTPHRKDPPDGRGEREARPAGRGDPVGRSDRQDRALWDVVEALEWTVDFFRRSYRDINLDGLYGLRIAEGQLGLMLEAVEDGSVHHTVRHVIHRLGRIKVRITRISHHALHMLRSRDMEYFRKFEAVVKEPFLLRTPWKYLRTDGEEQREETMTETWFPGNLSDHCLAEVTGGLNSEKHRDRKCTVSERCWRFITASHTSGYTLSHQILWTILGEHVGCMENIDKYARRRGMLEGTQELRHRHCSSAHHHMEALMHRGAAQADQDMFLETRSGIRRLDGGFWAKNYCNLVNECCALL</sequence>
<feature type="region of interest" description="Disordered" evidence="1">
    <location>
        <begin position="23"/>
        <end position="55"/>
    </location>
</feature>
<name>C3YTN7_BRAFL</name>
<accession>C3YTN7</accession>
<evidence type="ECO:0000313" key="3">
    <source>
        <dbReference type="EMBL" id="EEN56164.1"/>
    </source>
</evidence>
<evidence type="ECO:0000256" key="2">
    <source>
        <dbReference type="SAM" id="SignalP"/>
    </source>
</evidence>
<protein>
    <recommendedName>
        <fullName evidence="4">SAM domain-containing protein</fullName>
    </recommendedName>
</protein>
<dbReference type="Pfam" id="PF15882">
    <property type="entry name" value="DUF4735"/>
    <property type="match status" value="1"/>
</dbReference>
<feature type="signal peptide" evidence="2">
    <location>
        <begin position="1"/>
        <end position="26"/>
    </location>
</feature>
<dbReference type="STRING" id="7739.C3YTN7"/>
<dbReference type="AlphaFoldDB" id="C3YTN7"/>
<feature type="compositionally biased region" description="Basic and acidic residues" evidence="1">
    <location>
        <begin position="29"/>
        <end position="55"/>
    </location>
</feature>
<gene>
    <name evidence="3" type="ORF">BRAFLDRAFT_66660</name>
</gene>
<evidence type="ECO:0008006" key="4">
    <source>
        <dbReference type="Google" id="ProtNLM"/>
    </source>
</evidence>
<proteinExistence type="predicted"/>
<dbReference type="PANTHER" id="PTHR33539">
    <property type="entry name" value="UPF0764 PROTEIN C16ORF89"/>
    <property type="match status" value="1"/>
</dbReference>
<feature type="chain" id="PRO_5002936049" description="SAM domain-containing protein" evidence="2">
    <location>
        <begin position="27"/>
        <end position="322"/>
    </location>
</feature>
<dbReference type="PANTHER" id="PTHR33539:SF1">
    <property type="entry name" value="UPF0764 PROTEIN C16ORF89"/>
    <property type="match status" value="1"/>
</dbReference>
<evidence type="ECO:0000256" key="1">
    <source>
        <dbReference type="SAM" id="MobiDB-lite"/>
    </source>
</evidence>